<evidence type="ECO:0000313" key="2">
    <source>
        <dbReference type="Proteomes" id="UP000694845"/>
    </source>
</evidence>
<dbReference type="Proteomes" id="UP000694845">
    <property type="component" value="Unplaced"/>
</dbReference>
<gene>
    <name evidence="3" type="primary">LOC110986595</name>
</gene>
<organism evidence="2 3">
    <name type="scientific">Acanthaster planci</name>
    <name type="common">Crown-of-thorns starfish</name>
    <dbReference type="NCBI Taxonomy" id="133434"/>
    <lineage>
        <taxon>Eukaryota</taxon>
        <taxon>Metazoa</taxon>
        <taxon>Echinodermata</taxon>
        <taxon>Eleutherozoa</taxon>
        <taxon>Asterozoa</taxon>
        <taxon>Asteroidea</taxon>
        <taxon>Valvatacea</taxon>
        <taxon>Valvatida</taxon>
        <taxon>Acanthasteridae</taxon>
        <taxon>Acanthaster</taxon>
    </lineage>
</organism>
<dbReference type="PANTHER" id="PTHR33480">
    <property type="entry name" value="SET DOMAIN-CONTAINING PROTEIN-RELATED"/>
    <property type="match status" value="1"/>
</dbReference>
<protein>
    <submittedName>
        <fullName evidence="3">Uncharacterized protein LOC110986595</fullName>
    </submittedName>
</protein>
<feature type="compositionally biased region" description="Acidic residues" evidence="1">
    <location>
        <begin position="437"/>
        <end position="449"/>
    </location>
</feature>
<dbReference type="AlphaFoldDB" id="A0A8B7ZF68"/>
<dbReference type="RefSeq" id="XP_022104269.1">
    <property type="nucleotide sequence ID" value="XM_022248577.1"/>
</dbReference>
<evidence type="ECO:0000256" key="1">
    <source>
        <dbReference type="SAM" id="MobiDB-lite"/>
    </source>
</evidence>
<dbReference type="PANTHER" id="PTHR33480:SF1">
    <property type="entry name" value="TYR RECOMBINASE DOMAIN-CONTAINING PROTEIN"/>
    <property type="match status" value="1"/>
</dbReference>
<evidence type="ECO:0000313" key="3">
    <source>
        <dbReference type="RefSeq" id="XP_022104269.1"/>
    </source>
</evidence>
<feature type="region of interest" description="Disordered" evidence="1">
    <location>
        <begin position="429"/>
        <end position="449"/>
    </location>
</feature>
<reference evidence="3" key="1">
    <citation type="submission" date="2025-08" db="UniProtKB">
        <authorList>
            <consortium name="RefSeq"/>
        </authorList>
    </citation>
    <scope>IDENTIFICATION</scope>
</reference>
<dbReference type="GeneID" id="110986595"/>
<keyword evidence="2" id="KW-1185">Reference proteome</keyword>
<dbReference type="OrthoDB" id="5376140at2759"/>
<dbReference type="OMA" id="FATCARI"/>
<proteinExistence type="predicted"/>
<name>A0A8B7ZF68_ACAPL</name>
<sequence length="569" mass="65536">MLLPTKISVSLQLQHALRDMKNDKLSLIVRNDREILQVGGNVLGVSNSNRREDKARERMRTLGKILSISRDLNDNIKQAKDLVLPSSFDNVVEAALTLSGYNYENQTYEAYSTALRVGFALTDLAVVVKNNNIRDQNRDNISKADDFLHLLKSEWRVKVSACAQRQQQEKAWKAPKILPLTEDCMKLNNFLKKREEHLKADIRETGMSTTTYRDLARITLTQVILYNRRRPKEVELLTVRHYKESLESKRPVQDEVKKSLTAPEKIALKRLSLIMVRGKRGRGVPILLPPHLRESMDLLAHYNKDREFLFSRTSEGASTPIRAYQVVSDLASVASPRLKHPENMRCTKLRKHLATLSQLIDLKKNELEQLATHMGHDISVHREYYRLPMETVLLAKMSKLLHLAHEGKTAKYKGKSLQDIDVELNESIPPISNNEVSESEGESEEDEIQEQELRCDDVHITKSQKKAPGKVKNLTKHTDYRVKDGKMGKTYLRHYNRWSSKQEKFLRAQKELQIFFKTKKAPGKSLCMLILKRGGPLLESKTWMEVRNKVHNLNNKAKAKLKKMELQAK</sequence>
<accession>A0A8B7ZF68</accession>
<dbReference type="KEGG" id="aplc:110986595"/>